<dbReference type="CDD" id="cd04186">
    <property type="entry name" value="GT_2_like_c"/>
    <property type="match status" value="1"/>
</dbReference>
<gene>
    <name evidence="3" type="ORF">SAMN04488125_10160</name>
</gene>
<proteinExistence type="predicted"/>
<dbReference type="STRING" id="414703.SAMN04488125_10160"/>
<keyword evidence="4" id="KW-1185">Reference proteome</keyword>
<dbReference type="SUPFAM" id="SSF53448">
    <property type="entry name" value="Nucleotide-diphospho-sugar transferases"/>
    <property type="match status" value="1"/>
</dbReference>
<dbReference type="EMBL" id="FOSV01000001">
    <property type="protein sequence ID" value="SFK27215.1"/>
    <property type="molecule type" value="Genomic_DNA"/>
</dbReference>
<dbReference type="Pfam" id="PF00535">
    <property type="entry name" value="Glycos_transf_2"/>
    <property type="match status" value="1"/>
</dbReference>
<evidence type="ECO:0000259" key="2">
    <source>
        <dbReference type="Pfam" id="PF00535"/>
    </source>
</evidence>
<keyword evidence="3" id="KW-0808">Transferase</keyword>
<feature type="compositionally biased region" description="Pro residues" evidence="1">
    <location>
        <begin position="1"/>
        <end position="10"/>
    </location>
</feature>
<name>A0A1I3Y5X5_9HYPH</name>
<evidence type="ECO:0000256" key="1">
    <source>
        <dbReference type="SAM" id="MobiDB-lite"/>
    </source>
</evidence>
<protein>
    <submittedName>
        <fullName evidence="3">Glycosyltransferase, GT2 family</fullName>
    </submittedName>
</protein>
<dbReference type="GO" id="GO:0016740">
    <property type="term" value="F:transferase activity"/>
    <property type="evidence" value="ECO:0007669"/>
    <property type="project" value="UniProtKB-KW"/>
</dbReference>
<evidence type="ECO:0000313" key="3">
    <source>
        <dbReference type="EMBL" id="SFK27215.1"/>
    </source>
</evidence>
<feature type="domain" description="Glycosyltransferase 2-like" evidence="2">
    <location>
        <begin position="57"/>
        <end position="213"/>
    </location>
</feature>
<dbReference type="PANTHER" id="PTHR43179:SF7">
    <property type="entry name" value="RHAMNOSYLTRANSFERASE WBBL"/>
    <property type="match status" value="1"/>
</dbReference>
<accession>A0A1I3Y5X5</accession>
<feature type="compositionally biased region" description="Low complexity" evidence="1">
    <location>
        <begin position="11"/>
        <end position="26"/>
    </location>
</feature>
<dbReference type="PANTHER" id="PTHR43179">
    <property type="entry name" value="RHAMNOSYLTRANSFERASE WBBL"/>
    <property type="match status" value="1"/>
</dbReference>
<organism evidence="3 4">
    <name type="scientific">Methylorubrum salsuginis</name>
    <dbReference type="NCBI Taxonomy" id="414703"/>
    <lineage>
        <taxon>Bacteria</taxon>
        <taxon>Pseudomonadati</taxon>
        <taxon>Pseudomonadota</taxon>
        <taxon>Alphaproteobacteria</taxon>
        <taxon>Hyphomicrobiales</taxon>
        <taxon>Methylobacteriaceae</taxon>
        <taxon>Methylorubrum</taxon>
    </lineage>
</organism>
<evidence type="ECO:0000313" key="4">
    <source>
        <dbReference type="Proteomes" id="UP000198804"/>
    </source>
</evidence>
<feature type="region of interest" description="Disordered" evidence="1">
    <location>
        <begin position="1"/>
        <end position="51"/>
    </location>
</feature>
<dbReference type="InterPro" id="IPR029044">
    <property type="entry name" value="Nucleotide-diphossugar_trans"/>
</dbReference>
<reference evidence="4" key="1">
    <citation type="submission" date="2016-10" db="EMBL/GenBank/DDBJ databases">
        <authorList>
            <person name="Varghese N."/>
            <person name="Submissions S."/>
        </authorList>
    </citation>
    <scope>NUCLEOTIDE SEQUENCE [LARGE SCALE GENOMIC DNA]</scope>
    <source>
        <strain evidence="4">CGMCC 1.6474</strain>
    </source>
</reference>
<feature type="compositionally biased region" description="Pro residues" evidence="1">
    <location>
        <begin position="35"/>
        <end position="45"/>
    </location>
</feature>
<dbReference type="Proteomes" id="UP000198804">
    <property type="component" value="Unassembled WGS sequence"/>
</dbReference>
<dbReference type="InterPro" id="IPR001173">
    <property type="entry name" value="Glyco_trans_2-like"/>
</dbReference>
<sequence>MSSPANPPPSAGEGASRSEAGEGLASNFPEASLPSPNPLREPPSPAEGGGNGAALTAIVVAHDSASALPDCLAALTREGVRTIVVDNASRDASVAVARAHGAHVIENARNEGYGRANNTGVRAADTSHVLILNPDLILQPGAAAALTAAARAWPDAGLLAPRIHEPDGRFFYQPRSLLAPYLTNPKGVRALPEGDACAPFLSGACLMAERALFLDLGGFDEEIFLFYEDDDLCRRVADAGRALIHVHGAVALHGRGRSSAPEPGRTFRTRWHQAWSRAYVSRKYGLPSPSLGMLLTNAPKALLSALAFRRAGIERYGGSAMGAWAALRGGSALAREGLVREGSGP</sequence>
<dbReference type="Gene3D" id="3.90.550.10">
    <property type="entry name" value="Spore Coat Polysaccharide Biosynthesis Protein SpsA, Chain A"/>
    <property type="match status" value="1"/>
</dbReference>
<dbReference type="AlphaFoldDB" id="A0A1I3Y5X5"/>